<feature type="compositionally biased region" description="Basic residues" evidence="1">
    <location>
        <begin position="70"/>
        <end position="82"/>
    </location>
</feature>
<dbReference type="EMBL" id="CAUYUJ010016121">
    <property type="protein sequence ID" value="CAK0862055.1"/>
    <property type="molecule type" value="Genomic_DNA"/>
</dbReference>
<feature type="region of interest" description="Disordered" evidence="1">
    <location>
        <begin position="59"/>
        <end position="93"/>
    </location>
</feature>
<protein>
    <submittedName>
        <fullName evidence="2">Uncharacterized protein</fullName>
    </submittedName>
</protein>
<gene>
    <name evidence="2" type="ORF">PCOR1329_LOCUS50569</name>
</gene>
<keyword evidence="3" id="KW-1185">Reference proteome</keyword>
<sequence length="236" mass="24159">MPGSLTPEACRRAEEIARGAFLAAHAASGLAARVTRVRLLRAAEGLLRAAVAVMRGPCAAPAAPAPGAAPRRRRRRRRRGRGNRAAGAAGSAVVGAAAESTNAEAGAAGGLVATAVLAVGGGRATARQRARPRARPAVDLPDADAPPADAREGPTAGPTSHFPVAAAAAVLGGRRLAARPILCQGDPRRNASSSCRLRWRCRGVPRTATLARRRSFSRSSRANWLPEGCDARGACV</sequence>
<accession>A0ABN9UQ12</accession>
<comment type="caution">
    <text evidence="2">The sequence shown here is derived from an EMBL/GenBank/DDBJ whole genome shotgun (WGS) entry which is preliminary data.</text>
</comment>
<name>A0ABN9UQ12_9DINO</name>
<organism evidence="2 3">
    <name type="scientific">Prorocentrum cordatum</name>
    <dbReference type="NCBI Taxonomy" id="2364126"/>
    <lineage>
        <taxon>Eukaryota</taxon>
        <taxon>Sar</taxon>
        <taxon>Alveolata</taxon>
        <taxon>Dinophyceae</taxon>
        <taxon>Prorocentrales</taxon>
        <taxon>Prorocentraceae</taxon>
        <taxon>Prorocentrum</taxon>
    </lineage>
</organism>
<feature type="compositionally biased region" description="Low complexity" evidence="1">
    <location>
        <begin position="135"/>
        <end position="148"/>
    </location>
</feature>
<proteinExistence type="predicted"/>
<evidence type="ECO:0000313" key="3">
    <source>
        <dbReference type="Proteomes" id="UP001189429"/>
    </source>
</evidence>
<feature type="compositionally biased region" description="Low complexity" evidence="1">
    <location>
        <begin position="59"/>
        <end position="69"/>
    </location>
</feature>
<evidence type="ECO:0000256" key="1">
    <source>
        <dbReference type="SAM" id="MobiDB-lite"/>
    </source>
</evidence>
<reference evidence="2" key="1">
    <citation type="submission" date="2023-10" db="EMBL/GenBank/DDBJ databases">
        <authorList>
            <person name="Chen Y."/>
            <person name="Shah S."/>
            <person name="Dougan E. K."/>
            <person name="Thang M."/>
            <person name="Chan C."/>
        </authorList>
    </citation>
    <scope>NUCLEOTIDE SEQUENCE [LARGE SCALE GENOMIC DNA]</scope>
</reference>
<dbReference type="Proteomes" id="UP001189429">
    <property type="component" value="Unassembled WGS sequence"/>
</dbReference>
<evidence type="ECO:0000313" key="2">
    <source>
        <dbReference type="EMBL" id="CAK0862055.1"/>
    </source>
</evidence>
<feature type="compositionally biased region" description="Low complexity" evidence="1">
    <location>
        <begin position="83"/>
        <end position="93"/>
    </location>
</feature>
<feature type="region of interest" description="Disordered" evidence="1">
    <location>
        <begin position="123"/>
        <end position="160"/>
    </location>
</feature>